<comment type="caution">
    <text evidence="18">The sequence shown here is derived from an EMBL/GenBank/DDBJ whole genome shotgun (WGS) entry which is preliminary data.</text>
</comment>
<keyword evidence="11 16" id="KW-0472">Membrane</keyword>
<evidence type="ECO:0000256" key="2">
    <source>
        <dbReference type="ARBA" id="ARBA00004383"/>
    </source>
</evidence>
<dbReference type="HAMAP" id="MF_00790">
    <property type="entry name" value="Lipase_chap"/>
    <property type="match status" value="1"/>
</dbReference>
<keyword evidence="9 16" id="KW-1133">Transmembrane helix</keyword>
<protein>
    <recommendedName>
        <fullName evidence="4 16">Lipase chaperone</fullName>
    </recommendedName>
    <alternativeName>
        <fullName evidence="16">Lipase activator protein</fullName>
    </alternativeName>
    <alternativeName>
        <fullName evidence="15 16">Lipase foldase</fullName>
    </alternativeName>
    <alternativeName>
        <fullName evidence="13 16">Lipase helper protein</fullName>
    </alternativeName>
    <alternativeName>
        <fullName evidence="14 16">Lipase modulator</fullName>
    </alternativeName>
</protein>
<keyword evidence="7 16" id="KW-0812">Transmembrane</keyword>
<proteinExistence type="inferred from homology"/>
<evidence type="ECO:0000313" key="19">
    <source>
        <dbReference type="Proteomes" id="UP000739180"/>
    </source>
</evidence>
<name>A0ABY2XPE6_9GAMM</name>
<keyword evidence="19" id="KW-1185">Reference proteome</keyword>
<evidence type="ECO:0000256" key="9">
    <source>
        <dbReference type="ARBA" id="ARBA00022989"/>
    </source>
</evidence>
<evidence type="ECO:0000313" key="18">
    <source>
        <dbReference type="EMBL" id="TMW13419.1"/>
    </source>
</evidence>
<evidence type="ECO:0000256" key="6">
    <source>
        <dbReference type="ARBA" id="ARBA00022519"/>
    </source>
</evidence>
<evidence type="ECO:0000256" key="17">
    <source>
        <dbReference type="SAM" id="MobiDB-lite"/>
    </source>
</evidence>
<dbReference type="InterPro" id="IPR004961">
    <property type="entry name" value="Lipase_chaperone"/>
</dbReference>
<comment type="similarity">
    <text evidence="3 16">Belongs to the lipase chaperone family.</text>
</comment>
<evidence type="ECO:0000256" key="11">
    <source>
        <dbReference type="ARBA" id="ARBA00023136"/>
    </source>
</evidence>
<dbReference type="Proteomes" id="UP000739180">
    <property type="component" value="Unassembled WGS sequence"/>
</dbReference>
<comment type="subcellular location">
    <subcellularLocation>
        <location evidence="2">Cell inner membrane</location>
        <topology evidence="2">Single-pass membrane protein</topology>
        <orientation evidence="2">Periplasmic side</orientation>
    </subcellularLocation>
</comment>
<evidence type="ECO:0000256" key="10">
    <source>
        <dbReference type="ARBA" id="ARBA00023098"/>
    </source>
</evidence>
<reference evidence="18 19" key="1">
    <citation type="submission" date="2019-05" db="EMBL/GenBank/DDBJ databases">
        <title>Genome of Alcanivorax gelatiniphagus, an oil degrading marine bacteria.</title>
        <authorList>
            <person name="Kwon K.K."/>
        </authorList>
    </citation>
    <scope>NUCLEOTIDE SEQUENCE [LARGE SCALE GENOMIC DNA]</scope>
    <source>
        <strain evidence="18 19">MEBiC 08158</strain>
    </source>
</reference>
<evidence type="ECO:0000256" key="1">
    <source>
        <dbReference type="ARBA" id="ARBA00003280"/>
    </source>
</evidence>
<keyword evidence="10 16" id="KW-0443">Lipid metabolism</keyword>
<dbReference type="NCBIfam" id="NF002334">
    <property type="entry name" value="PRK01294.1-2"/>
    <property type="match status" value="1"/>
</dbReference>
<evidence type="ECO:0000256" key="3">
    <source>
        <dbReference type="ARBA" id="ARBA00010358"/>
    </source>
</evidence>
<dbReference type="EMBL" id="VCQT01000025">
    <property type="protein sequence ID" value="TMW13419.1"/>
    <property type="molecule type" value="Genomic_DNA"/>
</dbReference>
<evidence type="ECO:0000256" key="13">
    <source>
        <dbReference type="ARBA" id="ARBA00030948"/>
    </source>
</evidence>
<keyword evidence="8 16" id="KW-0442">Lipid degradation</keyword>
<evidence type="ECO:0000256" key="7">
    <source>
        <dbReference type="ARBA" id="ARBA00022692"/>
    </source>
</evidence>
<sequence>MVGEQGWTIRRTWMRVWLPGLLILLALAVLAWTLAPFSGDDDRPSVTPTSAPKSPVRADSQGNDFDTFVARGEKLKETPASWRGTVPDGELRHDDNGDLVVSEGVRRRFDYFLSALGEEDLNVLRARLAAHLAQALPDKAAHQAWALFEQYIGYRAALRQLEEPNREPESLRRSLEQRQALRAQWFDATTREAFFGFRDRYDQFALARRKILENQGLDADQKAARIAELEASLPEHMRDMVAASRQPVEVASQVAALRQQGASDSRVYQLRERELGAEAAERLAALDRQQAEWERRYREYREQRRAILDSGLAPADRDAQVEALRTRLFDEGELRRVEALDGVR</sequence>
<evidence type="ECO:0000256" key="12">
    <source>
        <dbReference type="ARBA" id="ARBA00023186"/>
    </source>
</evidence>
<comment type="function">
    <text evidence="1 16">May be involved in the folding of the extracellular lipase during its passage through the periplasm.</text>
</comment>
<gene>
    <name evidence="16" type="primary">lifO</name>
    <name evidence="18" type="ORF">FGS76_07580</name>
</gene>
<evidence type="ECO:0000256" key="8">
    <source>
        <dbReference type="ARBA" id="ARBA00022963"/>
    </source>
</evidence>
<evidence type="ECO:0000256" key="4">
    <source>
        <dbReference type="ARBA" id="ARBA00019692"/>
    </source>
</evidence>
<dbReference type="SUPFAM" id="SSF158855">
    <property type="entry name" value="Lipase chaperone-like"/>
    <property type="match status" value="1"/>
</dbReference>
<keyword evidence="12 16" id="KW-0143">Chaperone</keyword>
<dbReference type="Pfam" id="PF03280">
    <property type="entry name" value="Lipase_chap"/>
    <property type="match status" value="1"/>
</dbReference>
<organism evidence="18 19">
    <name type="scientific">Alloalcanivorax gelatiniphagus</name>
    <dbReference type="NCBI Taxonomy" id="1194167"/>
    <lineage>
        <taxon>Bacteria</taxon>
        <taxon>Pseudomonadati</taxon>
        <taxon>Pseudomonadota</taxon>
        <taxon>Gammaproteobacteria</taxon>
        <taxon>Oceanospirillales</taxon>
        <taxon>Alcanivoracaceae</taxon>
        <taxon>Alloalcanivorax</taxon>
    </lineage>
</organism>
<evidence type="ECO:0000256" key="14">
    <source>
        <dbReference type="ARBA" id="ARBA00031542"/>
    </source>
</evidence>
<evidence type="ECO:0000256" key="16">
    <source>
        <dbReference type="HAMAP-Rule" id="MF_00790"/>
    </source>
</evidence>
<evidence type="ECO:0000256" key="15">
    <source>
        <dbReference type="ARBA" id="ARBA00033028"/>
    </source>
</evidence>
<keyword evidence="5 16" id="KW-1003">Cell membrane</keyword>
<feature type="region of interest" description="Disordered" evidence="17">
    <location>
        <begin position="41"/>
        <end position="62"/>
    </location>
</feature>
<keyword evidence="6 16" id="KW-0997">Cell inner membrane</keyword>
<evidence type="ECO:0000256" key="5">
    <source>
        <dbReference type="ARBA" id="ARBA00022475"/>
    </source>
</evidence>
<accession>A0ABY2XPE6</accession>